<dbReference type="InterPro" id="IPR029055">
    <property type="entry name" value="Ntn_hydrolases_N"/>
</dbReference>
<dbReference type="InterPro" id="IPR010430">
    <property type="entry name" value="DUF1028"/>
</dbReference>
<accession>A0A6N9YKL0</accession>
<evidence type="ECO:0000313" key="1">
    <source>
        <dbReference type="EMBL" id="NED95576.1"/>
    </source>
</evidence>
<name>A0A6N9YKL0_9ACTN</name>
<evidence type="ECO:0000313" key="2">
    <source>
        <dbReference type="Proteomes" id="UP000469185"/>
    </source>
</evidence>
<dbReference type="Gene3D" id="3.60.20.10">
    <property type="entry name" value="Glutamine Phosphoribosylpyrophosphate, subunit 1, domain 1"/>
    <property type="match status" value="1"/>
</dbReference>
<dbReference type="Pfam" id="PF06267">
    <property type="entry name" value="DUF1028"/>
    <property type="match status" value="1"/>
</dbReference>
<organism evidence="1 2">
    <name type="scientific">Phytoactinopolyspora alkaliphila</name>
    <dbReference type="NCBI Taxonomy" id="1783498"/>
    <lineage>
        <taxon>Bacteria</taxon>
        <taxon>Bacillati</taxon>
        <taxon>Actinomycetota</taxon>
        <taxon>Actinomycetes</taxon>
        <taxon>Jiangellales</taxon>
        <taxon>Jiangellaceae</taxon>
        <taxon>Phytoactinopolyspora</taxon>
    </lineage>
</organism>
<dbReference type="PANTHER" id="PTHR39328:SF1">
    <property type="entry name" value="BLL2871 PROTEIN"/>
    <property type="match status" value="1"/>
</dbReference>
<protein>
    <submittedName>
        <fullName evidence="1">DUF1028 domain-containing protein</fullName>
    </submittedName>
</protein>
<dbReference type="EMBL" id="JAAGOB010000004">
    <property type="protein sequence ID" value="NED95576.1"/>
    <property type="molecule type" value="Genomic_DNA"/>
</dbReference>
<gene>
    <name evidence="1" type="ORF">G1H11_09640</name>
</gene>
<proteinExistence type="predicted"/>
<dbReference type="AlphaFoldDB" id="A0A6N9YKL0"/>
<reference evidence="1 2" key="1">
    <citation type="submission" date="2020-02" db="EMBL/GenBank/DDBJ databases">
        <authorList>
            <person name="Li X.-J."/>
            <person name="Feng X.-M."/>
        </authorList>
    </citation>
    <scope>NUCLEOTIDE SEQUENCE [LARGE SCALE GENOMIC DNA]</scope>
    <source>
        <strain evidence="1 2">CGMCC 4.7225</strain>
    </source>
</reference>
<comment type="caution">
    <text evidence="1">The sequence shown here is derived from an EMBL/GenBank/DDBJ whole genome shotgun (WGS) entry which is preliminary data.</text>
</comment>
<sequence length="297" mass="31770">MTYSIIARDPRTGSMGVATQSQAFAVGSSVPWAAPGFGIVATQSMGEPMYGDLGLDALRAGLTAAEALTALRSVDPHPERRQVGMVDADGAIVVYTGEACVAAAGHLLGDSCAALANMVRGPRVWEAMVEAYESCASEWMPNRLVAAMKAAEDAGGDDRGRRSAAILVVRARRSGRPWQDSIADLRVDDHEDPVGEIGRMAEHNWRYHRTVEAFEHALDGAADTAVDLLPPEPDPAELDPDLMLWRAIVYAAAGHLDDARRLGGELQRRHPQMASVARRFSAAGLVDQDVLDHILAG</sequence>
<dbReference type="PANTHER" id="PTHR39328">
    <property type="entry name" value="BLL2871 PROTEIN"/>
    <property type="match status" value="1"/>
</dbReference>
<dbReference type="Proteomes" id="UP000469185">
    <property type="component" value="Unassembled WGS sequence"/>
</dbReference>
<dbReference type="RefSeq" id="WP_163818335.1">
    <property type="nucleotide sequence ID" value="NZ_JAAGOB010000004.1"/>
</dbReference>
<dbReference type="SUPFAM" id="SSF56235">
    <property type="entry name" value="N-terminal nucleophile aminohydrolases (Ntn hydrolases)"/>
    <property type="match status" value="1"/>
</dbReference>
<keyword evidence="2" id="KW-1185">Reference proteome</keyword>